<protein>
    <submittedName>
        <fullName evidence="2">Uncharacterized protein</fullName>
    </submittedName>
</protein>
<feature type="transmembrane region" description="Helical" evidence="1">
    <location>
        <begin position="130"/>
        <end position="149"/>
    </location>
</feature>
<dbReference type="Proteomes" id="UP000499080">
    <property type="component" value="Unassembled WGS sequence"/>
</dbReference>
<reference evidence="2 3" key="1">
    <citation type="journal article" date="2019" name="Sci. Rep.">
        <title>Orb-weaving spider Araneus ventricosus genome elucidates the spidroin gene catalogue.</title>
        <authorList>
            <person name="Kono N."/>
            <person name="Nakamura H."/>
            <person name="Ohtoshi R."/>
            <person name="Moran D.A.P."/>
            <person name="Shinohara A."/>
            <person name="Yoshida Y."/>
            <person name="Fujiwara M."/>
            <person name="Mori M."/>
            <person name="Tomita M."/>
            <person name="Arakawa K."/>
        </authorList>
    </citation>
    <scope>NUCLEOTIDE SEQUENCE [LARGE SCALE GENOMIC DNA]</scope>
</reference>
<dbReference type="EMBL" id="BGPR01003866">
    <property type="protein sequence ID" value="GBM93335.1"/>
    <property type="molecule type" value="Genomic_DNA"/>
</dbReference>
<proteinExistence type="predicted"/>
<name>A0A4Y2JU56_ARAVE</name>
<evidence type="ECO:0000256" key="1">
    <source>
        <dbReference type="SAM" id="Phobius"/>
    </source>
</evidence>
<gene>
    <name evidence="2" type="ORF">AVEN_217337_1</name>
</gene>
<dbReference type="AlphaFoldDB" id="A0A4Y2JU56"/>
<keyword evidence="1" id="KW-1133">Transmembrane helix</keyword>
<comment type="caution">
    <text evidence="2">The sequence shown here is derived from an EMBL/GenBank/DDBJ whole genome shotgun (WGS) entry which is preliminary data.</text>
</comment>
<sequence>MSKRCSTASTRWRSLAPYGLLPLTQRRKRPYSSKKDVTANQLMFFDDDFLKEKEARYLGFVLDRTSPQDPVPDAFTATNEVLYSQAYKQSKKDAASGEKHQSVAVTIHCPLLFMVGGATRAIRVFPMMPLSLLLLCTCLVLLFSVLRLVPFNVLCRGT</sequence>
<evidence type="ECO:0000313" key="2">
    <source>
        <dbReference type="EMBL" id="GBM93335.1"/>
    </source>
</evidence>
<organism evidence="2 3">
    <name type="scientific">Araneus ventricosus</name>
    <name type="common">Orbweaver spider</name>
    <name type="synonym">Epeira ventricosa</name>
    <dbReference type="NCBI Taxonomy" id="182803"/>
    <lineage>
        <taxon>Eukaryota</taxon>
        <taxon>Metazoa</taxon>
        <taxon>Ecdysozoa</taxon>
        <taxon>Arthropoda</taxon>
        <taxon>Chelicerata</taxon>
        <taxon>Arachnida</taxon>
        <taxon>Araneae</taxon>
        <taxon>Araneomorphae</taxon>
        <taxon>Entelegynae</taxon>
        <taxon>Araneoidea</taxon>
        <taxon>Araneidae</taxon>
        <taxon>Araneus</taxon>
    </lineage>
</organism>
<accession>A0A4Y2JU56</accession>
<keyword evidence="1" id="KW-0812">Transmembrane</keyword>
<evidence type="ECO:0000313" key="3">
    <source>
        <dbReference type="Proteomes" id="UP000499080"/>
    </source>
</evidence>
<keyword evidence="3" id="KW-1185">Reference proteome</keyword>
<keyword evidence="1" id="KW-0472">Membrane</keyword>